<dbReference type="GO" id="GO:0005739">
    <property type="term" value="C:mitochondrion"/>
    <property type="evidence" value="ECO:0007669"/>
    <property type="project" value="TreeGrafter"/>
</dbReference>
<dbReference type="InterPro" id="IPR001312">
    <property type="entry name" value="Hexokinase"/>
</dbReference>
<dbReference type="PANTHER" id="PTHR19443:SF16">
    <property type="entry name" value="HEXOKINASE TYPE 1-RELATED"/>
    <property type="match status" value="1"/>
</dbReference>
<dbReference type="GO" id="GO:0030896">
    <property type="term" value="C:checkpoint clamp complex"/>
    <property type="evidence" value="ECO:0007669"/>
    <property type="project" value="InterPro"/>
</dbReference>
<evidence type="ECO:0000256" key="9">
    <source>
        <dbReference type="ARBA" id="ARBA00023152"/>
    </source>
</evidence>
<dbReference type="InterPro" id="IPR022673">
    <property type="entry name" value="Hexokinase_C"/>
</dbReference>
<name>A0A9W9F2F1_9EURO</name>
<comment type="catalytic activity">
    <reaction evidence="10">
        <text>a D-hexose + ATP = a D-hexose 6-phosphate + ADP + H(+)</text>
        <dbReference type="Rhea" id="RHEA:22740"/>
        <dbReference type="ChEBI" id="CHEBI:4194"/>
        <dbReference type="ChEBI" id="CHEBI:15378"/>
        <dbReference type="ChEBI" id="CHEBI:30616"/>
        <dbReference type="ChEBI" id="CHEBI:229467"/>
        <dbReference type="ChEBI" id="CHEBI:456216"/>
        <dbReference type="EC" id="2.7.1.1"/>
    </reaction>
    <physiologicalReaction direction="left-to-right" evidence="10">
        <dbReference type="Rhea" id="RHEA:22741"/>
    </physiologicalReaction>
</comment>
<evidence type="ECO:0000256" key="1">
    <source>
        <dbReference type="ARBA" id="ARBA00004888"/>
    </source>
</evidence>
<comment type="caution">
    <text evidence="14">The sequence shown here is derived from an EMBL/GenBank/DDBJ whole genome shotgun (WGS) entry which is preliminary data.</text>
</comment>
<keyword evidence="5" id="KW-0808">Transferase</keyword>
<dbReference type="Pfam" id="PF00349">
    <property type="entry name" value="Hexokinase_1"/>
    <property type="match status" value="1"/>
</dbReference>
<evidence type="ECO:0000256" key="7">
    <source>
        <dbReference type="ARBA" id="ARBA00022777"/>
    </source>
</evidence>
<evidence type="ECO:0000256" key="2">
    <source>
        <dbReference type="ARBA" id="ARBA00005028"/>
    </source>
</evidence>
<evidence type="ECO:0000256" key="3">
    <source>
        <dbReference type="ARBA" id="ARBA00009225"/>
    </source>
</evidence>
<reference evidence="14" key="1">
    <citation type="submission" date="2022-11" db="EMBL/GenBank/DDBJ databases">
        <authorList>
            <person name="Petersen C."/>
        </authorList>
    </citation>
    <scope>NUCLEOTIDE SEQUENCE</scope>
    <source>
        <strain evidence="14">IBT 34128</strain>
    </source>
</reference>
<evidence type="ECO:0000256" key="10">
    <source>
        <dbReference type="ARBA" id="ARBA00044613"/>
    </source>
</evidence>
<accession>A0A9W9F2F1</accession>
<dbReference type="GeneID" id="81396972"/>
<dbReference type="GO" id="GO:0006013">
    <property type="term" value="P:mannose metabolic process"/>
    <property type="evidence" value="ECO:0007669"/>
    <property type="project" value="TreeGrafter"/>
</dbReference>
<dbReference type="OrthoDB" id="419537at2759"/>
<keyword evidence="7" id="KW-0418">Kinase</keyword>
<dbReference type="GO" id="GO:0006006">
    <property type="term" value="P:glucose metabolic process"/>
    <property type="evidence" value="ECO:0007669"/>
    <property type="project" value="TreeGrafter"/>
</dbReference>
<keyword evidence="9" id="KW-0324">Glycolysis</keyword>
<dbReference type="PANTHER" id="PTHR19443">
    <property type="entry name" value="HEXOKINASE"/>
    <property type="match status" value="1"/>
</dbReference>
<dbReference type="GO" id="GO:0006096">
    <property type="term" value="P:glycolytic process"/>
    <property type="evidence" value="ECO:0007669"/>
    <property type="project" value="UniProtKB-KW"/>
</dbReference>
<comment type="pathway">
    <text evidence="1">Carbohydrate degradation; glycolysis; D-glyceraldehyde 3-phosphate and glycerone phosphate from D-glucose: step 1/4.</text>
</comment>
<dbReference type="PRINTS" id="PR00475">
    <property type="entry name" value="HEXOKINASE"/>
</dbReference>
<dbReference type="GO" id="GO:0008865">
    <property type="term" value="F:fructokinase activity"/>
    <property type="evidence" value="ECO:0007669"/>
    <property type="project" value="TreeGrafter"/>
</dbReference>
<dbReference type="Gene3D" id="3.30.420.40">
    <property type="match status" value="1"/>
</dbReference>
<keyword evidence="8" id="KW-0067">ATP-binding</keyword>
<dbReference type="Pfam" id="PF04005">
    <property type="entry name" value="Hus1"/>
    <property type="match status" value="1"/>
</dbReference>
<evidence type="ECO:0000256" key="5">
    <source>
        <dbReference type="ARBA" id="ARBA00022679"/>
    </source>
</evidence>
<organism evidence="14 15">
    <name type="scientific">Penicillium alfredii</name>
    <dbReference type="NCBI Taxonomy" id="1506179"/>
    <lineage>
        <taxon>Eukaryota</taxon>
        <taxon>Fungi</taxon>
        <taxon>Dikarya</taxon>
        <taxon>Ascomycota</taxon>
        <taxon>Pezizomycotina</taxon>
        <taxon>Eurotiomycetes</taxon>
        <taxon>Eurotiomycetidae</taxon>
        <taxon>Eurotiales</taxon>
        <taxon>Aspergillaceae</taxon>
        <taxon>Penicillium</taxon>
    </lineage>
</organism>
<dbReference type="EC" id="2.7.1.1" evidence="4"/>
<reference evidence="14" key="2">
    <citation type="journal article" date="2023" name="IMA Fungus">
        <title>Comparative genomic study of the Penicillium genus elucidates a diverse pangenome and 15 lateral gene transfer events.</title>
        <authorList>
            <person name="Petersen C."/>
            <person name="Sorensen T."/>
            <person name="Nielsen M.R."/>
            <person name="Sondergaard T.E."/>
            <person name="Sorensen J.L."/>
            <person name="Fitzpatrick D.A."/>
            <person name="Frisvad J.C."/>
            <person name="Nielsen K.L."/>
        </authorList>
    </citation>
    <scope>NUCLEOTIDE SEQUENCE</scope>
    <source>
        <strain evidence="14">IBT 34128</strain>
    </source>
</reference>
<gene>
    <name evidence="14" type="ORF">NUU61_007278</name>
</gene>
<feature type="domain" description="Hexokinase C-terminal" evidence="13">
    <location>
        <begin position="224"/>
        <end position="461"/>
    </location>
</feature>
<dbReference type="SUPFAM" id="SSF53067">
    <property type="entry name" value="Actin-like ATPase domain"/>
    <property type="match status" value="2"/>
</dbReference>
<dbReference type="GO" id="GO:0005524">
    <property type="term" value="F:ATP binding"/>
    <property type="evidence" value="ECO:0007669"/>
    <property type="project" value="UniProtKB-KW"/>
</dbReference>
<dbReference type="InterPro" id="IPR007150">
    <property type="entry name" value="HUS1/Mec3"/>
</dbReference>
<dbReference type="Gene3D" id="3.40.367.20">
    <property type="match status" value="1"/>
</dbReference>
<evidence type="ECO:0000256" key="6">
    <source>
        <dbReference type="ARBA" id="ARBA00022741"/>
    </source>
</evidence>
<keyword evidence="6" id="KW-0547">Nucleotide-binding</keyword>
<dbReference type="GO" id="GO:0005829">
    <property type="term" value="C:cytosol"/>
    <property type="evidence" value="ECO:0007669"/>
    <property type="project" value="TreeGrafter"/>
</dbReference>
<dbReference type="FunFam" id="3.40.367.20:FF:000004">
    <property type="entry name" value="Phosphotransferase"/>
    <property type="match status" value="1"/>
</dbReference>
<sequence>MMEKFRYRPKILEGVPDYLTRDLKQYEDWFTVDGHVLKRVTDHFVQELDRGLTVEGSTIPMNVTWVMGYPNGHEQGRILTIDMGGTNLRVCDICLSLGKGEFEQVQRKYKLSEAIKTGTAEQLWDFVAERLQAFIQEHHSGAQTSDPLPLAFTFSFPVDQKSIRSGILQRWTKNFNVSGVEGQDVVPQLEAALERKKVPVKVVALINDTTGTLIASHYRDLQVKIGSIFSTGCNAAYMEDCRNIPKLHGSGLPSDATVIINTEYGAFDSDRKVLPLTPFDHQIDQESVRPHTQIYEKMVAGLYIGEMLRLVLLTLHEQGKLFKGQDVTRLKQENSLEASFLSIAELDLSESLVDMRSQFQDNLSLDPTLHELKVCRYLIGLIATRAARLHACGIAAICKKKNLRRCHVGVDGSLFNKYSGFKGRAAQGLREIFDWPQGELDLIALNAAEDGSGVGAALAATLAMQESELTASLSSLGKVCWMRLEHDVVRFTIIPDQGTQVWANIPVGTIFADDSYSIESNSGAINVEINISVLNRALRSAFGATTAQLRLTKKDKTPLLALTVLSTEWTEGNMALATTDDPEHDAAERDLNQARKSGHDVVGDRAPRERETWITQEIPIKILHESVVEDLHEPHCPDPDVHIILPGLAQLKSISDRFTKLASSDTKSRQPGVLASDAPGMNATSFHGAGSNNAAATALSANSAPKLELSANMHGSLRLAIATDELRIVSVWSGLVNPEIDPAQMTQEQYSDLPSARMREANNDDEAGWAKVRIDGRDWSRVLSVGRLSPKVVACFINEMALVLYVYLPGSWNGEESCLTYYINSFAT</sequence>
<dbReference type="InterPro" id="IPR022672">
    <property type="entry name" value="Hexokinase_N"/>
</dbReference>
<dbReference type="RefSeq" id="XP_056510603.1">
    <property type="nucleotide sequence ID" value="XM_056657803.1"/>
</dbReference>
<dbReference type="GO" id="GO:0019158">
    <property type="term" value="F:mannokinase activity"/>
    <property type="evidence" value="ECO:0007669"/>
    <property type="project" value="TreeGrafter"/>
</dbReference>
<dbReference type="Proteomes" id="UP001141434">
    <property type="component" value="Unassembled WGS sequence"/>
</dbReference>
<evidence type="ECO:0000259" key="12">
    <source>
        <dbReference type="Pfam" id="PF00349"/>
    </source>
</evidence>
<evidence type="ECO:0000256" key="8">
    <source>
        <dbReference type="ARBA" id="ARBA00022840"/>
    </source>
</evidence>
<dbReference type="GO" id="GO:0005536">
    <property type="term" value="F:D-glucose binding"/>
    <property type="evidence" value="ECO:0007669"/>
    <property type="project" value="InterPro"/>
</dbReference>
<comment type="similarity">
    <text evidence="3">Belongs to the hexokinase family.</text>
</comment>
<dbReference type="AlphaFoldDB" id="A0A9W9F2F1"/>
<dbReference type="FunFam" id="3.30.420.40:FF:000092">
    <property type="entry name" value="Phosphotransferase"/>
    <property type="match status" value="1"/>
</dbReference>
<feature type="domain" description="Hexokinase N-terminal" evidence="12">
    <location>
        <begin position="23"/>
        <end position="218"/>
    </location>
</feature>
<dbReference type="GO" id="GO:0000077">
    <property type="term" value="P:DNA damage checkpoint signaling"/>
    <property type="evidence" value="ECO:0007669"/>
    <property type="project" value="InterPro"/>
</dbReference>
<evidence type="ECO:0000313" key="15">
    <source>
        <dbReference type="Proteomes" id="UP001141434"/>
    </source>
</evidence>
<evidence type="ECO:0000256" key="4">
    <source>
        <dbReference type="ARBA" id="ARBA00012324"/>
    </source>
</evidence>
<dbReference type="Gene3D" id="3.70.10.10">
    <property type="match status" value="1"/>
</dbReference>
<dbReference type="GO" id="GO:0001678">
    <property type="term" value="P:intracellular glucose homeostasis"/>
    <property type="evidence" value="ECO:0007669"/>
    <property type="project" value="InterPro"/>
</dbReference>
<comment type="pathway">
    <text evidence="2">Carbohydrate metabolism; hexose metabolism.</text>
</comment>
<dbReference type="Pfam" id="PF03727">
    <property type="entry name" value="Hexokinase_2"/>
    <property type="match status" value="1"/>
</dbReference>
<dbReference type="InterPro" id="IPR043129">
    <property type="entry name" value="ATPase_NBD"/>
</dbReference>
<dbReference type="EMBL" id="JAPMSZ010000009">
    <property type="protein sequence ID" value="KAJ5092408.1"/>
    <property type="molecule type" value="Genomic_DNA"/>
</dbReference>
<comment type="catalytic activity">
    <reaction evidence="11">
        <text>D-fructose + ATP = D-fructose 6-phosphate + ADP + H(+)</text>
        <dbReference type="Rhea" id="RHEA:16125"/>
        <dbReference type="ChEBI" id="CHEBI:15378"/>
        <dbReference type="ChEBI" id="CHEBI:30616"/>
        <dbReference type="ChEBI" id="CHEBI:37721"/>
        <dbReference type="ChEBI" id="CHEBI:61527"/>
        <dbReference type="ChEBI" id="CHEBI:456216"/>
        <dbReference type="EC" id="2.7.1.1"/>
    </reaction>
    <physiologicalReaction direction="left-to-right" evidence="11">
        <dbReference type="Rhea" id="RHEA:16126"/>
    </physiologicalReaction>
</comment>
<evidence type="ECO:0000256" key="11">
    <source>
        <dbReference type="ARBA" id="ARBA00047905"/>
    </source>
</evidence>
<keyword evidence="15" id="KW-1185">Reference proteome</keyword>
<protein>
    <recommendedName>
        <fullName evidence="4">hexokinase</fullName>
        <ecNumber evidence="4">2.7.1.1</ecNumber>
    </recommendedName>
</protein>
<evidence type="ECO:0000313" key="14">
    <source>
        <dbReference type="EMBL" id="KAJ5092408.1"/>
    </source>
</evidence>
<evidence type="ECO:0000259" key="13">
    <source>
        <dbReference type="Pfam" id="PF03727"/>
    </source>
</evidence>
<proteinExistence type="inferred from homology"/>
<dbReference type="PROSITE" id="PS51748">
    <property type="entry name" value="HEXOKINASE_2"/>
    <property type="match status" value="1"/>
</dbReference>
<dbReference type="GO" id="GO:0004340">
    <property type="term" value="F:glucokinase activity"/>
    <property type="evidence" value="ECO:0007669"/>
    <property type="project" value="TreeGrafter"/>
</dbReference>